<dbReference type="SUPFAM" id="SSF109854">
    <property type="entry name" value="DinB/YfiT-like putative metalloenzymes"/>
    <property type="match status" value="1"/>
</dbReference>
<dbReference type="OrthoDB" id="9793216at2"/>
<gene>
    <name evidence="2" type="ORF">PNBC_03050</name>
</gene>
<evidence type="ECO:0000313" key="3">
    <source>
        <dbReference type="Proteomes" id="UP000077134"/>
    </source>
</evidence>
<feature type="domain" description="DinB-like" evidence="1">
    <location>
        <begin position="35"/>
        <end position="165"/>
    </location>
</feature>
<comment type="caution">
    <text evidence="2">The sequence shown here is derived from an EMBL/GenBank/DDBJ whole genome shotgun (WGS) entry which is preliminary data.</text>
</comment>
<dbReference type="Pfam" id="PF12867">
    <property type="entry name" value="DinB_2"/>
    <property type="match status" value="1"/>
</dbReference>
<protein>
    <submittedName>
        <fullName evidence="2">Squalene--hopene cyclase</fullName>
    </submittedName>
</protein>
<dbReference type="AlphaFoldDB" id="A0A167FCC3"/>
<keyword evidence="3" id="KW-1185">Reference proteome</keyword>
<evidence type="ECO:0000259" key="1">
    <source>
        <dbReference type="Pfam" id="PF12867"/>
    </source>
</evidence>
<organism evidence="2 3">
    <name type="scientific">Paenibacillus crassostreae</name>
    <dbReference type="NCBI Taxonomy" id="1763538"/>
    <lineage>
        <taxon>Bacteria</taxon>
        <taxon>Bacillati</taxon>
        <taxon>Bacillota</taxon>
        <taxon>Bacilli</taxon>
        <taxon>Bacillales</taxon>
        <taxon>Paenibacillaceae</taxon>
        <taxon>Paenibacillus</taxon>
    </lineage>
</organism>
<dbReference type="InterPro" id="IPR024775">
    <property type="entry name" value="DinB-like"/>
</dbReference>
<accession>A0A167FCC3</accession>
<dbReference type="RefSeq" id="WP_068655098.1">
    <property type="nucleotide sequence ID" value="NZ_CP017770.1"/>
</dbReference>
<reference evidence="2 3" key="1">
    <citation type="submission" date="2016-02" db="EMBL/GenBank/DDBJ databases">
        <title>Paenibacillus sp. LPB0068, isolated from Crassostrea gigas.</title>
        <authorList>
            <person name="Shin S.-K."/>
            <person name="Yi H."/>
        </authorList>
    </citation>
    <scope>NUCLEOTIDE SEQUENCE [LARGE SCALE GENOMIC DNA]</scope>
    <source>
        <strain evidence="2 3">LPB0068</strain>
    </source>
</reference>
<name>A0A167FCC3_9BACL</name>
<dbReference type="EMBL" id="LSFN01000005">
    <property type="protein sequence ID" value="OAB76406.1"/>
    <property type="molecule type" value="Genomic_DNA"/>
</dbReference>
<evidence type="ECO:0000313" key="2">
    <source>
        <dbReference type="EMBL" id="OAB76406.1"/>
    </source>
</evidence>
<dbReference type="KEGG" id="pcx:LPB68_00485"/>
<dbReference type="InterPro" id="IPR034660">
    <property type="entry name" value="DinB/YfiT-like"/>
</dbReference>
<dbReference type="STRING" id="1763538.LPB68_00485"/>
<sequence length="173" mass="19774">MITRPEPNEHLPIVKKYIDSVPEGNIITILNDQFQKNQSLLNNLTEDIGNFRYASDKWSLKNVIGHIADVERLWSYMILRIARGDVGVLSGYDRDLFVANSFRDKLPLIMVLKDYEAVRKSTISLIETLPEKSISNIGEFNSHPFSVRACIYSIAGHETHHMNIIKSKYLNIG</sequence>
<dbReference type="Gene3D" id="1.20.120.450">
    <property type="entry name" value="dinb family like domain"/>
    <property type="match status" value="1"/>
</dbReference>
<proteinExistence type="predicted"/>
<dbReference type="Proteomes" id="UP000077134">
    <property type="component" value="Unassembled WGS sequence"/>
</dbReference>